<dbReference type="Proteomes" id="UP000186917">
    <property type="component" value="Unassembled WGS sequence"/>
</dbReference>
<feature type="transmembrane region" description="Helical" evidence="1">
    <location>
        <begin position="37"/>
        <end position="58"/>
    </location>
</feature>
<feature type="transmembrane region" description="Helical" evidence="1">
    <location>
        <begin position="12"/>
        <end position="30"/>
    </location>
</feature>
<protein>
    <submittedName>
        <fullName evidence="2">Uncharacterized protein</fullName>
    </submittedName>
</protein>
<name>A0A173MGV5_9BACT</name>
<feature type="transmembrane region" description="Helical" evidence="1">
    <location>
        <begin position="64"/>
        <end position="87"/>
    </location>
</feature>
<dbReference type="KEGG" id="fln:FLA_2680"/>
<dbReference type="STRING" id="477680.SAMN05421788_107321"/>
<keyword evidence="1" id="KW-0472">Membrane</keyword>
<keyword evidence="1" id="KW-1133">Transmembrane helix</keyword>
<evidence type="ECO:0000313" key="3">
    <source>
        <dbReference type="Proteomes" id="UP000186917"/>
    </source>
</evidence>
<keyword evidence="1" id="KW-0812">Transmembrane</keyword>
<evidence type="ECO:0000256" key="1">
    <source>
        <dbReference type="SAM" id="Phobius"/>
    </source>
</evidence>
<evidence type="ECO:0000313" key="2">
    <source>
        <dbReference type="EMBL" id="SIT27798.1"/>
    </source>
</evidence>
<dbReference type="RefSeq" id="WP_144264108.1">
    <property type="nucleotide sequence ID" value="NZ_AP017422.1"/>
</dbReference>
<accession>A0A173MGV5</accession>
<proteinExistence type="predicted"/>
<dbReference type="AlphaFoldDB" id="A0A173MGV5"/>
<gene>
    <name evidence="2" type="ORF">SAMN05421788_107321</name>
</gene>
<reference evidence="3" key="1">
    <citation type="submission" date="2017-01" db="EMBL/GenBank/DDBJ databases">
        <authorList>
            <person name="Varghese N."/>
            <person name="Submissions S."/>
        </authorList>
    </citation>
    <scope>NUCLEOTIDE SEQUENCE [LARGE SCALE GENOMIC DNA]</scope>
    <source>
        <strain evidence="3">DSM 21054</strain>
    </source>
</reference>
<keyword evidence="3" id="KW-1185">Reference proteome</keyword>
<organism evidence="2 3">
    <name type="scientific">Filimonas lacunae</name>
    <dbReference type="NCBI Taxonomy" id="477680"/>
    <lineage>
        <taxon>Bacteria</taxon>
        <taxon>Pseudomonadati</taxon>
        <taxon>Bacteroidota</taxon>
        <taxon>Chitinophagia</taxon>
        <taxon>Chitinophagales</taxon>
        <taxon>Chitinophagaceae</taxon>
        <taxon>Filimonas</taxon>
    </lineage>
</organism>
<sequence>MDNIKRMVRVNIAYYIILSVFLVLYVLNPAHFMERHFVMVVAVGVALILWGVYLFKIVVSDFPLLMRLGLFCLMPFLGGILFVCFLVKRW</sequence>
<dbReference type="EMBL" id="FTOR01000007">
    <property type="protein sequence ID" value="SIT27798.1"/>
    <property type="molecule type" value="Genomic_DNA"/>
</dbReference>